<name>A0A8H6MDB4_9AGAR</name>
<feature type="compositionally biased region" description="Basic residues" evidence="1">
    <location>
        <begin position="94"/>
        <end position="110"/>
    </location>
</feature>
<sequence>MASTMYRTMSDIERDSPSPYPPSTPSNDSDDENEHPMYLASFGLRAAVYALPEQRLRELVLRLSDTNHSFRRALQKEVAFVEEPDTPPTTPTRATHRRGKAKKGSKARKTRGNEGKQDHVQPSGKHQPLTLKAESPTPPMEIDNHSECVYHPGHLEDEVYEFVSRTPNGAAFKVVQTVTMWSCCNEDEWSPGCILIEPTFASMSLDAVGRSDRGDAYHHRGPSPGMASALMASGGASKLAPLDTRSTMFGEGQGDDVYPDSELESPYSSDLLTPVSPTRRAHRSIAI</sequence>
<feature type="region of interest" description="Disordered" evidence="1">
    <location>
        <begin position="1"/>
        <end position="37"/>
    </location>
</feature>
<dbReference type="OrthoDB" id="2972176at2759"/>
<evidence type="ECO:0000313" key="2">
    <source>
        <dbReference type="EMBL" id="KAF6759857.1"/>
    </source>
</evidence>
<dbReference type="Proteomes" id="UP000521943">
    <property type="component" value="Unassembled WGS sequence"/>
</dbReference>
<comment type="caution">
    <text evidence="2">The sequence shown here is derived from an EMBL/GenBank/DDBJ whole genome shotgun (WGS) entry which is preliminary data.</text>
</comment>
<protein>
    <submittedName>
        <fullName evidence="2">Uncharacterized protein</fullName>
    </submittedName>
</protein>
<feature type="region of interest" description="Disordered" evidence="1">
    <location>
        <begin position="245"/>
        <end position="275"/>
    </location>
</feature>
<feature type="region of interest" description="Disordered" evidence="1">
    <location>
        <begin position="81"/>
        <end position="143"/>
    </location>
</feature>
<feature type="compositionally biased region" description="Acidic residues" evidence="1">
    <location>
        <begin position="253"/>
        <end position="263"/>
    </location>
</feature>
<keyword evidence="3" id="KW-1185">Reference proteome</keyword>
<proteinExistence type="predicted"/>
<dbReference type="AlphaFoldDB" id="A0A8H6MDB4"/>
<evidence type="ECO:0000313" key="3">
    <source>
        <dbReference type="Proteomes" id="UP000521943"/>
    </source>
</evidence>
<organism evidence="2 3">
    <name type="scientific">Ephemerocybe angulata</name>
    <dbReference type="NCBI Taxonomy" id="980116"/>
    <lineage>
        <taxon>Eukaryota</taxon>
        <taxon>Fungi</taxon>
        <taxon>Dikarya</taxon>
        <taxon>Basidiomycota</taxon>
        <taxon>Agaricomycotina</taxon>
        <taxon>Agaricomycetes</taxon>
        <taxon>Agaricomycetidae</taxon>
        <taxon>Agaricales</taxon>
        <taxon>Agaricineae</taxon>
        <taxon>Psathyrellaceae</taxon>
        <taxon>Ephemerocybe</taxon>
    </lineage>
</organism>
<reference evidence="2 3" key="1">
    <citation type="submission" date="2020-07" db="EMBL/GenBank/DDBJ databases">
        <title>Comparative genomics of pyrophilous fungi reveals a link between fire events and developmental genes.</title>
        <authorList>
            <consortium name="DOE Joint Genome Institute"/>
            <person name="Steindorff A.S."/>
            <person name="Carver A."/>
            <person name="Calhoun S."/>
            <person name="Stillman K."/>
            <person name="Liu H."/>
            <person name="Lipzen A."/>
            <person name="Pangilinan J."/>
            <person name="Labutti K."/>
            <person name="Bruns T.D."/>
            <person name="Grigoriev I.V."/>
        </authorList>
    </citation>
    <scope>NUCLEOTIDE SEQUENCE [LARGE SCALE GENOMIC DNA]</scope>
    <source>
        <strain evidence="2 3">CBS 144469</strain>
    </source>
</reference>
<gene>
    <name evidence="2" type="ORF">DFP72DRAFT_884426</name>
</gene>
<accession>A0A8H6MDB4</accession>
<dbReference type="EMBL" id="JACGCI010000014">
    <property type="protein sequence ID" value="KAF6759857.1"/>
    <property type="molecule type" value="Genomic_DNA"/>
</dbReference>
<evidence type="ECO:0000256" key="1">
    <source>
        <dbReference type="SAM" id="MobiDB-lite"/>
    </source>
</evidence>